<evidence type="ECO:0000313" key="3">
    <source>
        <dbReference type="Proteomes" id="UP001066276"/>
    </source>
</evidence>
<name>A0AAV7KZ75_PLEWA</name>
<sequence>MAAGTLCRPRGGGPGTPAAPGARASRPRNTLQRRGARGALPAARERMWARGSSPDLPPPVAGGPRAASFHCGFIIPRSVEARDAALVECGATACTRGRTRGLFVSPSSR</sequence>
<dbReference type="Proteomes" id="UP001066276">
    <property type="component" value="Chromosome 12"/>
</dbReference>
<gene>
    <name evidence="2" type="ORF">NDU88_000914</name>
</gene>
<dbReference type="AlphaFoldDB" id="A0AAV7KZ75"/>
<feature type="region of interest" description="Disordered" evidence="1">
    <location>
        <begin position="1"/>
        <end position="63"/>
    </location>
</feature>
<comment type="caution">
    <text evidence="2">The sequence shown here is derived from an EMBL/GenBank/DDBJ whole genome shotgun (WGS) entry which is preliminary data.</text>
</comment>
<feature type="compositionally biased region" description="Low complexity" evidence="1">
    <location>
        <begin position="16"/>
        <end position="28"/>
    </location>
</feature>
<evidence type="ECO:0000256" key="1">
    <source>
        <dbReference type="SAM" id="MobiDB-lite"/>
    </source>
</evidence>
<evidence type="ECO:0000313" key="2">
    <source>
        <dbReference type="EMBL" id="KAJ1080720.1"/>
    </source>
</evidence>
<keyword evidence="3" id="KW-1185">Reference proteome</keyword>
<accession>A0AAV7KZ75</accession>
<dbReference type="EMBL" id="JANPWB010000016">
    <property type="protein sequence ID" value="KAJ1080720.1"/>
    <property type="molecule type" value="Genomic_DNA"/>
</dbReference>
<organism evidence="2 3">
    <name type="scientific">Pleurodeles waltl</name>
    <name type="common">Iberian ribbed newt</name>
    <dbReference type="NCBI Taxonomy" id="8319"/>
    <lineage>
        <taxon>Eukaryota</taxon>
        <taxon>Metazoa</taxon>
        <taxon>Chordata</taxon>
        <taxon>Craniata</taxon>
        <taxon>Vertebrata</taxon>
        <taxon>Euteleostomi</taxon>
        <taxon>Amphibia</taxon>
        <taxon>Batrachia</taxon>
        <taxon>Caudata</taxon>
        <taxon>Salamandroidea</taxon>
        <taxon>Salamandridae</taxon>
        <taxon>Pleurodelinae</taxon>
        <taxon>Pleurodeles</taxon>
    </lineage>
</organism>
<protein>
    <submittedName>
        <fullName evidence="2">Uncharacterized protein</fullName>
    </submittedName>
</protein>
<reference evidence="2" key="1">
    <citation type="journal article" date="2022" name="bioRxiv">
        <title>Sequencing and chromosome-scale assembly of the giantPleurodeles waltlgenome.</title>
        <authorList>
            <person name="Brown T."/>
            <person name="Elewa A."/>
            <person name="Iarovenko S."/>
            <person name="Subramanian E."/>
            <person name="Araus A.J."/>
            <person name="Petzold A."/>
            <person name="Susuki M."/>
            <person name="Suzuki K.-i.T."/>
            <person name="Hayashi T."/>
            <person name="Toyoda A."/>
            <person name="Oliveira C."/>
            <person name="Osipova E."/>
            <person name="Leigh N.D."/>
            <person name="Simon A."/>
            <person name="Yun M.H."/>
        </authorList>
    </citation>
    <scope>NUCLEOTIDE SEQUENCE</scope>
    <source>
        <strain evidence="2">20211129_DDA</strain>
        <tissue evidence="2">Liver</tissue>
    </source>
</reference>
<proteinExistence type="predicted"/>